<dbReference type="EMBL" id="QYTV02000002">
    <property type="protein sequence ID" value="RST76313.1"/>
    <property type="molecule type" value="Genomic_DNA"/>
</dbReference>
<reference evidence="2" key="1">
    <citation type="submission" date="2018-12" db="EMBL/GenBank/DDBJ databases">
        <authorList>
            <person name="Sun L."/>
            <person name="Chen Z."/>
        </authorList>
    </citation>
    <scope>NUCLEOTIDE SEQUENCE [LARGE SCALE GENOMIC DNA]</scope>
    <source>
        <strain evidence="2">3-2-2</strain>
    </source>
</reference>
<organism evidence="2 3">
    <name type="scientific">Siminovitchia acidinfaciens</name>
    <dbReference type="NCBI Taxonomy" id="2321395"/>
    <lineage>
        <taxon>Bacteria</taxon>
        <taxon>Bacillati</taxon>
        <taxon>Bacillota</taxon>
        <taxon>Bacilli</taxon>
        <taxon>Bacillales</taxon>
        <taxon>Bacillaceae</taxon>
        <taxon>Siminovitchia</taxon>
    </lineage>
</organism>
<feature type="domain" description="Aminoglycoside phosphotransferase" evidence="1">
    <location>
        <begin position="41"/>
        <end position="267"/>
    </location>
</feature>
<evidence type="ECO:0000313" key="2">
    <source>
        <dbReference type="EMBL" id="RST76313.1"/>
    </source>
</evidence>
<dbReference type="Proteomes" id="UP000287156">
    <property type="component" value="Unassembled WGS sequence"/>
</dbReference>
<dbReference type="InterPro" id="IPR011009">
    <property type="entry name" value="Kinase-like_dom_sf"/>
</dbReference>
<dbReference type="Gene3D" id="3.90.1200.10">
    <property type="match status" value="1"/>
</dbReference>
<gene>
    <name evidence="2" type="ORF">D4T97_005950</name>
</gene>
<proteinExistence type="predicted"/>
<dbReference type="RefSeq" id="WP_126048688.1">
    <property type="nucleotide sequence ID" value="NZ_QYTV02000002.1"/>
</dbReference>
<protein>
    <submittedName>
        <fullName evidence="2">DUF1679 domain-containing protein</fullName>
    </submittedName>
</protein>
<dbReference type="OrthoDB" id="2548845at2"/>
<accession>A0A429Y4H9</accession>
<evidence type="ECO:0000259" key="1">
    <source>
        <dbReference type="Pfam" id="PF01636"/>
    </source>
</evidence>
<dbReference type="SUPFAM" id="SSF56112">
    <property type="entry name" value="Protein kinase-like (PK-like)"/>
    <property type="match status" value="1"/>
</dbReference>
<dbReference type="AlphaFoldDB" id="A0A429Y4H9"/>
<dbReference type="InterPro" id="IPR002575">
    <property type="entry name" value="Aminoglycoside_PTrfase"/>
</dbReference>
<sequence>MAITEKQIIENWNQWGLVNKIPIKFKGSLRKRHMTVIKDTETRSVWRIDVPLSDGSFPVILKIYKESAFNSKQIESLLYKNLKDTEINEFIPVIYDIRIISAVNETWIFMENLKVMNKKQDFSPEDLYKIVSRVAQFHAKTFENQPVANLITSIVPGFQTERRSQHLESLKTHLQQARKDSFLQPLINQYCPHLFELAELDLDFPEVIQSGMCLVHGDLHLGNICYDEKNKNRIKFIDISAATFSPCWLDVVKTVEFTIDNRPEWADISHKIRRKSIRIYTREMNQRGISFTEDPGRLYRLAYLMTVFEKELRRHLMFILQGETRLIFPQILKKISLFSEEVDLI</sequence>
<keyword evidence="3" id="KW-1185">Reference proteome</keyword>
<evidence type="ECO:0000313" key="3">
    <source>
        <dbReference type="Proteomes" id="UP000287156"/>
    </source>
</evidence>
<comment type="caution">
    <text evidence="2">The sequence shown here is derived from an EMBL/GenBank/DDBJ whole genome shotgun (WGS) entry which is preliminary data.</text>
</comment>
<dbReference type="Pfam" id="PF01636">
    <property type="entry name" value="APH"/>
    <property type="match status" value="1"/>
</dbReference>
<name>A0A429Y4H9_9BACI</name>